<dbReference type="InterPro" id="IPR004360">
    <property type="entry name" value="Glyas_Fos-R_dOase_dom"/>
</dbReference>
<dbReference type="EMBL" id="NJBA01000003">
    <property type="protein sequence ID" value="OWP51031.1"/>
    <property type="molecule type" value="Genomic_DNA"/>
</dbReference>
<name>A0A246F9U1_PSENT</name>
<gene>
    <name evidence="2" type="ORF">CEG18_09165</name>
</gene>
<reference evidence="2 3" key="1">
    <citation type="submission" date="2017-06" db="EMBL/GenBank/DDBJ databases">
        <title>Draft genome of Pseudomonas nitroreducens DF05.</title>
        <authorList>
            <person name="Iyer R."/>
        </authorList>
    </citation>
    <scope>NUCLEOTIDE SEQUENCE [LARGE SCALE GENOMIC DNA]</scope>
    <source>
        <strain evidence="2 3">DF05</strain>
    </source>
</reference>
<dbReference type="Gene3D" id="3.10.180.10">
    <property type="entry name" value="2,3-Dihydroxybiphenyl 1,2-Dioxygenase, domain 1"/>
    <property type="match status" value="1"/>
</dbReference>
<evidence type="ECO:0000313" key="3">
    <source>
        <dbReference type="Proteomes" id="UP000198145"/>
    </source>
</evidence>
<evidence type="ECO:0000259" key="1">
    <source>
        <dbReference type="PROSITE" id="PS51819"/>
    </source>
</evidence>
<comment type="caution">
    <text evidence="2">The sequence shown here is derived from an EMBL/GenBank/DDBJ whole genome shotgun (WGS) entry which is preliminary data.</text>
</comment>
<feature type="domain" description="VOC" evidence="1">
    <location>
        <begin position="1"/>
        <end position="126"/>
    </location>
</feature>
<dbReference type="GO" id="GO:0016829">
    <property type="term" value="F:lyase activity"/>
    <property type="evidence" value="ECO:0007669"/>
    <property type="project" value="UniProtKB-KW"/>
</dbReference>
<dbReference type="Pfam" id="PF00903">
    <property type="entry name" value="Glyoxalase"/>
    <property type="match status" value="1"/>
</dbReference>
<dbReference type="RefSeq" id="WP_088417221.1">
    <property type="nucleotide sequence ID" value="NZ_NJBA01000003.1"/>
</dbReference>
<accession>A0A246F9U1</accession>
<organism evidence="2 3">
    <name type="scientific">Pseudomonas nitroreducens</name>
    <dbReference type="NCBI Taxonomy" id="46680"/>
    <lineage>
        <taxon>Bacteria</taxon>
        <taxon>Pseudomonadati</taxon>
        <taxon>Pseudomonadota</taxon>
        <taxon>Gammaproteobacteria</taxon>
        <taxon>Pseudomonadales</taxon>
        <taxon>Pseudomonadaceae</taxon>
        <taxon>Pseudomonas</taxon>
    </lineage>
</organism>
<keyword evidence="2" id="KW-0456">Lyase</keyword>
<dbReference type="eggNOG" id="COG0346">
    <property type="taxonomic scope" value="Bacteria"/>
</dbReference>
<dbReference type="PANTHER" id="PTHR35006">
    <property type="entry name" value="GLYOXALASE FAMILY PROTEIN (AFU_ORTHOLOGUE AFUA_5G14830)"/>
    <property type="match status" value="1"/>
</dbReference>
<protein>
    <submittedName>
        <fullName evidence="2">Lactoylglutathione lyase</fullName>
    </submittedName>
</protein>
<dbReference type="Proteomes" id="UP000198145">
    <property type="component" value="Unassembled WGS sequence"/>
</dbReference>
<evidence type="ECO:0000313" key="2">
    <source>
        <dbReference type="EMBL" id="OWP51031.1"/>
    </source>
</evidence>
<sequence>MFSHITVGTNDLPRAIEFYGKVLGALGIVLKAYRHQPERAIFVHPDSDVAFCVYEPIDGAPASVGNGSVVAFEARTRHQVDSFHACAVQLGGVDEGLPGLRLNYSPTYYGAYVRDLDGNKLCCVCHLPE</sequence>
<dbReference type="SUPFAM" id="SSF54593">
    <property type="entry name" value="Glyoxalase/Bleomycin resistance protein/Dihydroxybiphenyl dioxygenase"/>
    <property type="match status" value="1"/>
</dbReference>
<dbReference type="PANTHER" id="PTHR35006:SF1">
    <property type="entry name" value="BLL2941 PROTEIN"/>
    <property type="match status" value="1"/>
</dbReference>
<proteinExistence type="predicted"/>
<dbReference type="STRING" id="46680.GCA_000807755_00404"/>
<dbReference type="AlphaFoldDB" id="A0A246F9U1"/>
<dbReference type="PROSITE" id="PS51819">
    <property type="entry name" value="VOC"/>
    <property type="match status" value="1"/>
</dbReference>
<dbReference type="InterPro" id="IPR037523">
    <property type="entry name" value="VOC_core"/>
</dbReference>
<dbReference type="CDD" id="cd07262">
    <property type="entry name" value="VOC_like"/>
    <property type="match status" value="1"/>
</dbReference>
<dbReference type="InterPro" id="IPR029068">
    <property type="entry name" value="Glyas_Bleomycin-R_OHBP_Dase"/>
</dbReference>